<comment type="caution">
    <text evidence="3">The sequence shown here is derived from an EMBL/GenBank/DDBJ whole genome shotgun (WGS) entry which is preliminary data.</text>
</comment>
<dbReference type="Pfam" id="PF01476">
    <property type="entry name" value="LysM"/>
    <property type="match status" value="1"/>
</dbReference>
<evidence type="ECO:0000313" key="3">
    <source>
        <dbReference type="EMBL" id="TKB51915.1"/>
    </source>
</evidence>
<proteinExistence type="predicted"/>
<gene>
    <name evidence="3" type="ORF">FCL42_17005</name>
</gene>
<feature type="domain" description="LysM" evidence="2">
    <location>
        <begin position="29"/>
        <end position="77"/>
    </location>
</feature>
<keyword evidence="4" id="KW-1185">Reference proteome</keyword>
<dbReference type="Proteomes" id="UP000305675">
    <property type="component" value="Unassembled WGS sequence"/>
</dbReference>
<dbReference type="PANTHER" id="PTHR34700">
    <property type="entry name" value="POTASSIUM BINDING PROTEIN KBP"/>
    <property type="match status" value="1"/>
</dbReference>
<dbReference type="Gene3D" id="3.10.350.10">
    <property type="entry name" value="LysM domain"/>
    <property type="match status" value="1"/>
</dbReference>
<feature type="signal peptide" evidence="1">
    <location>
        <begin position="1"/>
        <end position="18"/>
    </location>
</feature>
<dbReference type="PANTHER" id="PTHR34700:SF4">
    <property type="entry name" value="PHAGE-LIKE ELEMENT PBSX PROTEIN XKDP"/>
    <property type="match status" value="1"/>
</dbReference>
<dbReference type="EMBL" id="SWCJ01000016">
    <property type="protein sequence ID" value="TKB51915.1"/>
    <property type="molecule type" value="Genomic_DNA"/>
</dbReference>
<dbReference type="RefSeq" id="WP_136864625.1">
    <property type="nucleotide sequence ID" value="NZ_SWCJ01000016.1"/>
</dbReference>
<accession>A0A4U1BMI0</accession>
<dbReference type="InterPro" id="IPR018392">
    <property type="entry name" value="LysM"/>
</dbReference>
<dbReference type="CDD" id="cd00118">
    <property type="entry name" value="LysM"/>
    <property type="match status" value="1"/>
</dbReference>
<evidence type="ECO:0000259" key="2">
    <source>
        <dbReference type="PROSITE" id="PS51782"/>
    </source>
</evidence>
<organism evidence="3 4">
    <name type="scientific">Ferrimonas aestuarii</name>
    <dbReference type="NCBI Taxonomy" id="2569539"/>
    <lineage>
        <taxon>Bacteria</taxon>
        <taxon>Pseudomonadati</taxon>
        <taxon>Pseudomonadota</taxon>
        <taxon>Gammaproteobacteria</taxon>
        <taxon>Alteromonadales</taxon>
        <taxon>Ferrimonadaceae</taxon>
        <taxon>Ferrimonas</taxon>
    </lineage>
</organism>
<dbReference type="SMART" id="SM00257">
    <property type="entry name" value="LysM"/>
    <property type="match status" value="1"/>
</dbReference>
<dbReference type="InterPro" id="IPR036779">
    <property type="entry name" value="LysM_dom_sf"/>
</dbReference>
<protein>
    <submittedName>
        <fullName evidence="3">LysM peptidoglycan-binding domain-containing protein</fullName>
    </submittedName>
</protein>
<dbReference type="SUPFAM" id="SSF54106">
    <property type="entry name" value="LysM domain"/>
    <property type="match status" value="1"/>
</dbReference>
<feature type="chain" id="PRO_5020367257" evidence="1">
    <location>
        <begin position="19"/>
        <end position="333"/>
    </location>
</feature>
<evidence type="ECO:0000256" key="1">
    <source>
        <dbReference type="SAM" id="SignalP"/>
    </source>
</evidence>
<sequence length="333" mass="36884">MRIWVLSACLMFVANLGAQVLQIKSDAPSRYTVKEGDTLWDISELYLDAPWRWPQLWQRNPQIANPHLIYPGDQLKLSWVDGQPQLIRQPSLSKRSAERSAILALNWQQRAVERIRLVLDWNGDENLQTKVVAGESDRLRFSAGDSLLASDTLPANTTWGVYRLGRSLLHSSGQALAQVLELTAIAKVSPGLPSRQLRLTDSYQEVEVGQWLLPLQVMSVPRRLLSGSPRLPDGEIELLAGAMNQSLLAKGDLAYIGASSQLPLVGGQVVHFWHSQFDGESIHQVGQGVVTHCEGVVCAVIVSRSLEPIRLGIAVTVNEYGERALSGTDRERF</sequence>
<dbReference type="InterPro" id="IPR052196">
    <property type="entry name" value="Bact_Kbp"/>
</dbReference>
<reference evidence="3 4" key="1">
    <citation type="submission" date="2019-04" db="EMBL/GenBank/DDBJ databases">
        <authorList>
            <person name="Hwang J.C."/>
        </authorList>
    </citation>
    <scope>NUCLEOTIDE SEQUENCE [LARGE SCALE GENOMIC DNA]</scope>
    <source>
        <strain evidence="3 4">IMCC35002</strain>
    </source>
</reference>
<name>A0A4U1BMI0_9GAMM</name>
<keyword evidence="1" id="KW-0732">Signal</keyword>
<dbReference type="PROSITE" id="PS51782">
    <property type="entry name" value="LYSM"/>
    <property type="match status" value="1"/>
</dbReference>
<evidence type="ECO:0000313" key="4">
    <source>
        <dbReference type="Proteomes" id="UP000305675"/>
    </source>
</evidence>
<dbReference type="OrthoDB" id="9765158at2"/>
<dbReference type="AlphaFoldDB" id="A0A4U1BMI0"/>